<dbReference type="AlphaFoldDB" id="A0A7Y9LUL1"/>
<dbReference type="EMBL" id="JACBYQ010000002">
    <property type="protein sequence ID" value="NYE95903.1"/>
    <property type="molecule type" value="Genomic_DNA"/>
</dbReference>
<dbReference type="InterPro" id="IPR050109">
    <property type="entry name" value="HTH-type_TetR-like_transc_reg"/>
</dbReference>
<dbReference type="PANTHER" id="PTHR30055:SF238">
    <property type="entry name" value="MYCOFACTOCIN BIOSYNTHESIS TRANSCRIPTIONAL REGULATOR MFTR-RELATED"/>
    <property type="match status" value="1"/>
</dbReference>
<dbReference type="Pfam" id="PF17754">
    <property type="entry name" value="TetR_C_14"/>
    <property type="match status" value="1"/>
</dbReference>
<dbReference type="PROSITE" id="PS50977">
    <property type="entry name" value="HTH_TETR_2"/>
    <property type="match status" value="1"/>
</dbReference>
<keyword evidence="3" id="KW-0804">Transcription</keyword>
<sequence>MGLREKKALRNRQNIVAEAVKLFKERGFAETTMESIAEAVELSPSTLYRYFPSKDTIVLESFQSTFDHLTEVFEAQPPSLSIGVALTKAIDAVLRIEDEQPEDSLLIRSIIDQSPAARAKLWDHLDDQRARLGALIAQRLGKATSDFEVVMSARIAILIVETAADVWRQSDKSVSSSDIARDLTRVLAERRESLPDPDA</sequence>
<evidence type="ECO:0000313" key="7">
    <source>
        <dbReference type="Proteomes" id="UP000521748"/>
    </source>
</evidence>
<evidence type="ECO:0000256" key="3">
    <source>
        <dbReference type="ARBA" id="ARBA00023163"/>
    </source>
</evidence>
<evidence type="ECO:0000256" key="4">
    <source>
        <dbReference type="PROSITE-ProRule" id="PRU00335"/>
    </source>
</evidence>
<keyword evidence="2 4" id="KW-0238">DNA-binding</keyword>
<evidence type="ECO:0000256" key="1">
    <source>
        <dbReference type="ARBA" id="ARBA00023015"/>
    </source>
</evidence>
<dbReference type="PANTHER" id="PTHR30055">
    <property type="entry name" value="HTH-TYPE TRANSCRIPTIONAL REGULATOR RUTR"/>
    <property type="match status" value="1"/>
</dbReference>
<evidence type="ECO:0000256" key="2">
    <source>
        <dbReference type="ARBA" id="ARBA00023125"/>
    </source>
</evidence>
<name>A0A7Y9LUL1_9MICC</name>
<protein>
    <submittedName>
        <fullName evidence="6">AcrR family transcriptional regulator</fullName>
    </submittedName>
</protein>
<accession>A0A7Y9LUL1</accession>
<proteinExistence type="predicted"/>
<feature type="domain" description="HTH tetR-type" evidence="5">
    <location>
        <begin position="9"/>
        <end position="69"/>
    </location>
</feature>
<dbReference type="Gene3D" id="1.10.357.10">
    <property type="entry name" value="Tetracycline Repressor, domain 2"/>
    <property type="match status" value="1"/>
</dbReference>
<evidence type="ECO:0000313" key="6">
    <source>
        <dbReference type="EMBL" id="NYE95903.1"/>
    </source>
</evidence>
<dbReference type="SUPFAM" id="SSF46689">
    <property type="entry name" value="Homeodomain-like"/>
    <property type="match status" value="1"/>
</dbReference>
<dbReference type="InterPro" id="IPR041347">
    <property type="entry name" value="MftR_C"/>
</dbReference>
<dbReference type="InterPro" id="IPR009057">
    <property type="entry name" value="Homeodomain-like_sf"/>
</dbReference>
<gene>
    <name evidence="6" type="ORF">FHU41_002153</name>
</gene>
<dbReference type="Pfam" id="PF00440">
    <property type="entry name" value="TetR_N"/>
    <property type="match status" value="1"/>
</dbReference>
<dbReference type="Proteomes" id="UP000521748">
    <property type="component" value="Unassembled WGS sequence"/>
</dbReference>
<dbReference type="RefSeq" id="WP_179389628.1">
    <property type="nucleotide sequence ID" value="NZ_JACBYQ010000002.1"/>
</dbReference>
<dbReference type="InterPro" id="IPR001647">
    <property type="entry name" value="HTH_TetR"/>
</dbReference>
<evidence type="ECO:0000259" key="5">
    <source>
        <dbReference type="PROSITE" id="PS50977"/>
    </source>
</evidence>
<feature type="DNA-binding region" description="H-T-H motif" evidence="4">
    <location>
        <begin position="32"/>
        <end position="51"/>
    </location>
</feature>
<reference evidence="6 7" key="1">
    <citation type="submission" date="2020-07" db="EMBL/GenBank/DDBJ databases">
        <title>Sequencing the genomes of 1000 actinobacteria strains.</title>
        <authorList>
            <person name="Klenk H.-P."/>
        </authorList>
    </citation>
    <scope>NUCLEOTIDE SEQUENCE [LARGE SCALE GENOMIC DNA]</scope>
    <source>
        <strain evidence="6 7">DSM 102047</strain>
    </source>
</reference>
<comment type="caution">
    <text evidence="6">The sequence shown here is derived from an EMBL/GenBank/DDBJ whole genome shotgun (WGS) entry which is preliminary data.</text>
</comment>
<organism evidence="6 7">
    <name type="scientific">Psychromicrobium silvestre</name>
    <dbReference type="NCBI Taxonomy" id="1645614"/>
    <lineage>
        <taxon>Bacteria</taxon>
        <taxon>Bacillati</taxon>
        <taxon>Actinomycetota</taxon>
        <taxon>Actinomycetes</taxon>
        <taxon>Micrococcales</taxon>
        <taxon>Micrococcaceae</taxon>
        <taxon>Psychromicrobium</taxon>
    </lineage>
</organism>
<keyword evidence="7" id="KW-1185">Reference proteome</keyword>
<dbReference type="Gene3D" id="1.10.10.60">
    <property type="entry name" value="Homeodomain-like"/>
    <property type="match status" value="1"/>
</dbReference>
<keyword evidence="1" id="KW-0805">Transcription regulation</keyword>
<dbReference type="GO" id="GO:0003700">
    <property type="term" value="F:DNA-binding transcription factor activity"/>
    <property type="evidence" value="ECO:0007669"/>
    <property type="project" value="TreeGrafter"/>
</dbReference>
<dbReference type="GO" id="GO:0000976">
    <property type="term" value="F:transcription cis-regulatory region binding"/>
    <property type="evidence" value="ECO:0007669"/>
    <property type="project" value="TreeGrafter"/>
</dbReference>
<dbReference type="PRINTS" id="PR00455">
    <property type="entry name" value="HTHTETR"/>
</dbReference>